<dbReference type="PANTHER" id="PTHR40076:SF1">
    <property type="entry name" value="MEMBRANE PROTEIN"/>
    <property type="match status" value="1"/>
</dbReference>
<keyword evidence="1" id="KW-0812">Transmembrane</keyword>
<comment type="caution">
    <text evidence="2">The sequence shown here is derived from an EMBL/GenBank/DDBJ whole genome shotgun (WGS) entry which is preliminary data.</text>
</comment>
<evidence type="ECO:0000313" key="2">
    <source>
        <dbReference type="EMBL" id="MBM6922697.1"/>
    </source>
</evidence>
<dbReference type="EMBL" id="JACSNR010000002">
    <property type="protein sequence ID" value="MBM6922697.1"/>
    <property type="molecule type" value="Genomic_DNA"/>
</dbReference>
<dbReference type="PANTHER" id="PTHR40076">
    <property type="entry name" value="MEMBRANE PROTEIN-RELATED"/>
    <property type="match status" value="1"/>
</dbReference>
<reference evidence="2 3" key="1">
    <citation type="journal article" date="2021" name="Sci. Rep.">
        <title>The distribution of antibiotic resistance genes in chicken gut microbiota commensals.</title>
        <authorList>
            <person name="Juricova H."/>
            <person name="Matiasovicova J."/>
            <person name="Kubasova T."/>
            <person name="Cejkova D."/>
            <person name="Rychlik I."/>
        </authorList>
    </citation>
    <scope>NUCLEOTIDE SEQUENCE [LARGE SCALE GENOMIC DNA]</scope>
    <source>
        <strain evidence="2 3">An564</strain>
    </source>
</reference>
<feature type="transmembrane region" description="Helical" evidence="1">
    <location>
        <begin position="240"/>
        <end position="260"/>
    </location>
</feature>
<dbReference type="Proteomes" id="UP000724149">
    <property type="component" value="Unassembled WGS sequence"/>
</dbReference>
<gene>
    <name evidence="2" type="ORF">H9X81_03185</name>
</gene>
<feature type="transmembrane region" description="Helical" evidence="1">
    <location>
        <begin position="173"/>
        <end position="195"/>
    </location>
</feature>
<feature type="transmembrane region" description="Helical" evidence="1">
    <location>
        <begin position="20"/>
        <end position="37"/>
    </location>
</feature>
<evidence type="ECO:0000313" key="3">
    <source>
        <dbReference type="Proteomes" id="UP000724149"/>
    </source>
</evidence>
<feature type="transmembrane region" description="Helical" evidence="1">
    <location>
        <begin position="141"/>
        <end position="161"/>
    </location>
</feature>
<keyword evidence="1" id="KW-1133">Transmembrane helix</keyword>
<evidence type="ECO:0000256" key="1">
    <source>
        <dbReference type="SAM" id="Phobius"/>
    </source>
</evidence>
<keyword evidence="3" id="KW-1185">Reference proteome</keyword>
<accession>A0ABS2GK04</accession>
<name>A0ABS2GK04_9FIRM</name>
<proteinExistence type="predicted"/>
<dbReference type="Pfam" id="PF06161">
    <property type="entry name" value="DUF975"/>
    <property type="match status" value="1"/>
</dbReference>
<dbReference type="InterPro" id="IPR010380">
    <property type="entry name" value="DUF975"/>
</dbReference>
<dbReference type="RefSeq" id="WP_204719754.1">
    <property type="nucleotide sequence ID" value="NZ_JACSNR010000002.1"/>
</dbReference>
<keyword evidence="1" id="KW-0472">Membrane</keyword>
<organism evidence="2 3">
    <name type="scientific">Hydrogenoanaerobacterium saccharovorans</name>
    <dbReference type="NCBI Taxonomy" id="474960"/>
    <lineage>
        <taxon>Bacteria</taxon>
        <taxon>Bacillati</taxon>
        <taxon>Bacillota</taxon>
        <taxon>Clostridia</taxon>
        <taxon>Eubacteriales</taxon>
        <taxon>Oscillospiraceae</taxon>
        <taxon>Hydrogenoanaerobacterium</taxon>
    </lineage>
</organism>
<protein>
    <submittedName>
        <fullName evidence="2">DUF975 family protein</fullName>
    </submittedName>
</protein>
<sequence length="287" mass="32104">MNYLNEMIRRNTRDMLRRNWGKAVALTVTVMAVLLLGSMLESAIGGLTGTYGLGTLLTIYRSSLSALTPARLAASTALTLSVGLVELLLLCPLLLGISEWLTGLSYGICENDMGSVFRHYRSPRRFFRAVWLYLNIAVRSWLYTTLLLLPGSLMIGASELFTRGNPSSLDRIMAVMGMAMGVCLLILGGITAWIFTRRYALAPYLVIRQDSLTARQAIRESIQATRGFKTSYAWFQFSFIGWWLFSLFMLPLFYTIPYVWGGNALYARTLLEARRVIPRPGEAAQPA</sequence>